<feature type="binding site" evidence="4">
    <location>
        <position position="305"/>
    </location>
    <ligand>
        <name>S-adenosyl-L-methionine</name>
        <dbReference type="ChEBI" id="CHEBI:59789"/>
    </ligand>
</feature>
<comment type="similarity">
    <text evidence="4">Belongs to the class I-like SAM-binding methyltransferase superfamily. RNA M5U methyltransferase family.</text>
</comment>
<dbReference type="InterPro" id="IPR010280">
    <property type="entry name" value="U5_MeTrfase_fam"/>
</dbReference>
<dbReference type="Proteomes" id="UP000078368">
    <property type="component" value="Unassembled WGS sequence"/>
</dbReference>
<keyword evidence="3 4" id="KW-0949">S-adenosyl-L-methionine</keyword>
<keyword evidence="2 4" id="KW-0808">Transferase</keyword>
<gene>
    <name evidence="7" type="ORF">A4H34_01420</name>
</gene>
<feature type="region of interest" description="Disordered" evidence="6">
    <location>
        <begin position="250"/>
        <end position="273"/>
    </location>
</feature>
<dbReference type="PROSITE" id="PS01230">
    <property type="entry name" value="TRMA_1"/>
    <property type="match status" value="1"/>
</dbReference>
<evidence type="ECO:0000256" key="2">
    <source>
        <dbReference type="ARBA" id="ARBA00022679"/>
    </source>
</evidence>
<protein>
    <submittedName>
        <fullName evidence="7">23S rRNA (Uracil(747)-C(5))-methyltransferase</fullName>
    </submittedName>
</protein>
<organism evidence="7 8">
    <name type="scientific">Peptidiphaga gingivicola</name>
    <dbReference type="NCBI Taxonomy" id="2741497"/>
    <lineage>
        <taxon>Bacteria</taxon>
        <taxon>Bacillati</taxon>
        <taxon>Actinomycetota</taxon>
        <taxon>Actinomycetes</taxon>
        <taxon>Actinomycetales</taxon>
        <taxon>Actinomycetaceae</taxon>
        <taxon>Peptidiphaga</taxon>
    </lineage>
</organism>
<dbReference type="Gene3D" id="2.40.50.1070">
    <property type="match status" value="1"/>
</dbReference>
<evidence type="ECO:0000256" key="1">
    <source>
        <dbReference type="ARBA" id="ARBA00022603"/>
    </source>
</evidence>
<dbReference type="RefSeq" id="WP_064230826.1">
    <property type="nucleotide sequence ID" value="NZ_LVZK01000001.1"/>
</dbReference>
<evidence type="ECO:0000313" key="8">
    <source>
        <dbReference type="Proteomes" id="UP000078368"/>
    </source>
</evidence>
<sequence>MRCRYLESDLCHSCTRANVAYAEQLAAKDASVRALLERSARANGAAAPDVEWNPPFASAEKGFRNKAKLAVGGTLSNPTLGILGSDKRGIDIAGCPLYEPAVASGIEPLREFIGLAGLTPFDVPSGRGELKSVILTGSPDGELMVRFVLRSTESLVRIRKHMSLLRQWLPRIAVVSVNLLPERKAVLEGEKEILLGPEQSLRMDLGDVALRLRPQSFFQTNTRVAVGLYRQAREWVGLLCDAAGGGSDDLEAKGAEPADSEAKGAKPASSASAGGRPIELWDLYCGVGGFALHCAGPGRRVTGVELSAQAVESARASAAAAGIDADFIVGDSLSAARELGTADVVVVNPPRRGIGGLASWIDASQIRFVLYSSCNPASLAADVASMPSFRPVRARVFDMFPHTGHTETLVLLARTPRPEPRRLPHHSRRSS</sequence>
<dbReference type="PROSITE" id="PS01231">
    <property type="entry name" value="TRMA_2"/>
    <property type="match status" value="1"/>
</dbReference>
<keyword evidence="1 4" id="KW-0489">Methyltransferase</keyword>
<evidence type="ECO:0000256" key="4">
    <source>
        <dbReference type="PROSITE-ProRule" id="PRU01024"/>
    </source>
</evidence>
<evidence type="ECO:0000256" key="5">
    <source>
        <dbReference type="PROSITE-ProRule" id="PRU10015"/>
    </source>
</evidence>
<accession>A0A179B461</accession>
<evidence type="ECO:0000256" key="6">
    <source>
        <dbReference type="SAM" id="MobiDB-lite"/>
    </source>
</evidence>
<evidence type="ECO:0000313" key="7">
    <source>
        <dbReference type="EMBL" id="OAP85881.1"/>
    </source>
</evidence>
<keyword evidence="8" id="KW-1185">Reference proteome</keyword>
<dbReference type="PANTHER" id="PTHR11061:SF30">
    <property type="entry name" value="TRNA (URACIL(54)-C(5))-METHYLTRANSFERASE"/>
    <property type="match status" value="1"/>
</dbReference>
<dbReference type="STRING" id="1823756.A4H34_01420"/>
<dbReference type="InterPro" id="IPR030391">
    <property type="entry name" value="MeTrfase_TrmA_CS"/>
</dbReference>
<feature type="binding site" evidence="4">
    <location>
        <position position="348"/>
    </location>
    <ligand>
        <name>S-adenosyl-L-methionine</name>
        <dbReference type="ChEBI" id="CHEBI:59789"/>
    </ligand>
</feature>
<dbReference type="EMBL" id="LVZK01000001">
    <property type="protein sequence ID" value="OAP85881.1"/>
    <property type="molecule type" value="Genomic_DNA"/>
</dbReference>
<reference evidence="7 8" key="1">
    <citation type="submission" date="2016-04" db="EMBL/GenBank/DDBJ databases">
        <title>Peptidophaga gingivicola gen. nov., sp. nov., isolated from human subgingival plaque.</title>
        <authorList>
            <person name="Beall C.J."/>
            <person name="Mokrzan E.M."/>
            <person name="Griffen A.L."/>
            <person name="Leys E.J."/>
        </authorList>
    </citation>
    <scope>NUCLEOTIDE SEQUENCE [LARGE SCALE GENOMIC DNA]</scope>
    <source>
        <strain evidence="7 8">BA112</strain>
    </source>
</reference>
<name>A0A179B461_9ACTO</name>
<dbReference type="PROSITE" id="PS51687">
    <property type="entry name" value="SAM_MT_RNA_M5U"/>
    <property type="match status" value="1"/>
</dbReference>
<evidence type="ECO:0000256" key="3">
    <source>
        <dbReference type="ARBA" id="ARBA00022691"/>
    </source>
</evidence>
<feature type="binding site" evidence="4">
    <location>
        <position position="284"/>
    </location>
    <ligand>
        <name>S-adenosyl-L-methionine</name>
        <dbReference type="ChEBI" id="CHEBI:59789"/>
    </ligand>
</feature>
<comment type="caution">
    <text evidence="7">The sequence shown here is derived from an EMBL/GenBank/DDBJ whole genome shotgun (WGS) entry which is preliminary data.</text>
</comment>
<dbReference type="InterPro" id="IPR029063">
    <property type="entry name" value="SAM-dependent_MTases_sf"/>
</dbReference>
<dbReference type="CDD" id="cd02440">
    <property type="entry name" value="AdoMet_MTases"/>
    <property type="match status" value="1"/>
</dbReference>
<feature type="active site" evidence="5">
    <location>
        <position position="374"/>
    </location>
</feature>
<feature type="binding site" evidence="4">
    <location>
        <position position="219"/>
    </location>
    <ligand>
        <name>S-adenosyl-L-methionine</name>
        <dbReference type="ChEBI" id="CHEBI:59789"/>
    </ligand>
</feature>
<dbReference type="SUPFAM" id="SSF53335">
    <property type="entry name" value="S-adenosyl-L-methionine-dependent methyltransferases"/>
    <property type="match status" value="1"/>
</dbReference>
<dbReference type="Gene3D" id="3.40.50.150">
    <property type="entry name" value="Vaccinia Virus protein VP39"/>
    <property type="match status" value="2"/>
</dbReference>
<dbReference type="GO" id="GO:0070475">
    <property type="term" value="P:rRNA base methylation"/>
    <property type="evidence" value="ECO:0007669"/>
    <property type="project" value="TreeGrafter"/>
</dbReference>
<dbReference type="GO" id="GO:0070041">
    <property type="term" value="F:rRNA (uridine-C5-)-methyltransferase activity"/>
    <property type="evidence" value="ECO:0007669"/>
    <property type="project" value="TreeGrafter"/>
</dbReference>
<proteinExistence type="inferred from homology"/>
<feature type="compositionally biased region" description="Basic and acidic residues" evidence="6">
    <location>
        <begin position="250"/>
        <end position="264"/>
    </location>
</feature>
<dbReference type="AlphaFoldDB" id="A0A179B461"/>
<feature type="active site" description="Nucleophile" evidence="4">
    <location>
        <position position="374"/>
    </location>
</feature>
<dbReference type="PANTHER" id="PTHR11061">
    <property type="entry name" value="RNA M5U METHYLTRANSFERASE"/>
    <property type="match status" value="1"/>
</dbReference>
<dbReference type="InterPro" id="IPR030390">
    <property type="entry name" value="MeTrfase_TrmA_AS"/>
</dbReference>
<dbReference type="OrthoDB" id="9804590at2"/>
<dbReference type="Pfam" id="PF05958">
    <property type="entry name" value="tRNA_U5-meth_tr"/>
    <property type="match status" value="1"/>
</dbReference>